<dbReference type="GO" id="GO:0035556">
    <property type="term" value="P:intracellular signal transduction"/>
    <property type="evidence" value="ECO:0007669"/>
    <property type="project" value="TreeGrafter"/>
</dbReference>
<reference evidence="13" key="2">
    <citation type="submission" date="2022-06" db="UniProtKB">
        <authorList>
            <consortium name="EnsemblMetazoa"/>
        </authorList>
    </citation>
    <scope>IDENTIFICATION</scope>
    <source>
        <strain evidence="13">DF5081</strain>
    </source>
</reference>
<dbReference type="InterPro" id="IPR011009">
    <property type="entry name" value="Kinase-like_dom_sf"/>
</dbReference>
<dbReference type="PANTHER" id="PTHR24346:SF107">
    <property type="entry name" value="SERINE_THREONINE-PROTEIN KINASE CHK1"/>
    <property type="match status" value="1"/>
</dbReference>
<evidence type="ECO:0000256" key="4">
    <source>
        <dbReference type="ARBA" id="ARBA00022679"/>
    </source>
</evidence>
<dbReference type="InterPro" id="IPR017441">
    <property type="entry name" value="Protein_kinase_ATP_BS"/>
</dbReference>
<evidence type="ECO:0000313" key="14">
    <source>
        <dbReference type="Proteomes" id="UP000005237"/>
    </source>
</evidence>
<feature type="binding site" evidence="10">
    <location>
        <position position="50"/>
    </location>
    <ligand>
        <name>ATP</name>
        <dbReference type="ChEBI" id="CHEBI:30616"/>
    </ligand>
</feature>
<accession>A0A8R1I0W2</accession>
<evidence type="ECO:0000256" key="6">
    <source>
        <dbReference type="ARBA" id="ARBA00022777"/>
    </source>
</evidence>
<keyword evidence="4" id="KW-0808">Transferase</keyword>
<comment type="catalytic activity">
    <reaction evidence="8">
        <text>L-threonyl-[protein] + ATP = O-phospho-L-threonyl-[protein] + ADP + H(+)</text>
        <dbReference type="Rhea" id="RHEA:46608"/>
        <dbReference type="Rhea" id="RHEA-COMP:11060"/>
        <dbReference type="Rhea" id="RHEA-COMP:11605"/>
        <dbReference type="ChEBI" id="CHEBI:15378"/>
        <dbReference type="ChEBI" id="CHEBI:30013"/>
        <dbReference type="ChEBI" id="CHEBI:30616"/>
        <dbReference type="ChEBI" id="CHEBI:61977"/>
        <dbReference type="ChEBI" id="CHEBI:456216"/>
        <dbReference type="EC" id="2.7.11.1"/>
    </reaction>
</comment>
<evidence type="ECO:0000256" key="10">
    <source>
        <dbReference type="PROSITE-ProRule" id="PRU10141"/>
    </source>
</evidence>
<organism evidence="13 14">
    <name type="scientific">Caenorhabditis japonica</name>
    <dbReference type="NCBI Taxonomy" id="281687"/>
    <lineage>
        <taxon>Eukaryota</taxon>
        <taxon>Metazoa</taxon>
        <taxon>Ecdysozoa</taxon>
        <taxon>Nematoda</taxon>
        <taxon>Chromadorea</taxon>
        <taxon>Rhabditida</taxon>
        <taxon>Rhabditina</taxon>
        <taxon>Rhabditomorpha</taxon>
        <taxon>Rhabditoidea</taxon>
        <taxon>Rhabditidae</taxon>
        <taxon>Peloderinae</taxon>
        <taxon>Caenorhabditis</taxon>
    </lineage>
</organism>
<dbReference type="Gene3D" id="1.10.510.10">
    <property type="entry name" value="Transferase(Phosphotransferase) domain 1"/>
    <property type="match status" value="1"/>
</dbReference>
<evidence type="ECO:0000256" key="8">
    <source>
        <dbReference type="ARBA" id="ARBA00047899"/>
    </source>
</evidence>
<keyword evidence="7 10" id="KW-0067">ATP-binding</keyword>
<dbReference type="InterPro" id="IPR008271">
    <property type="entry name" value="Ser/Thr_kinase_AS"/>
</dbReference>
<evidence type="ECO:0000259" key="12">
    <source>
        <dbReference type="PROSITE" id="PS50011"/>
    </source>
</evidence>
<dbReference type="PROSITE" id="PS00108">
    <property type="entry name" value="PROTEIN_KINASE_ST"/>
    <property type="match status" value="1"/>
</dbReference>
<evidence type="ECO:0000256" key="7">
    <source>
        <dbReference type="ARBA" id="ARBA00022840"/>
    </source>
</evidence>
<dbReference type="PROSITE" id="PS50011">
    <property type="entry name" value="PROTEIN_KINASE_DOM"/>
    <property type="match status" value="1"/>
</dbReference>
<comment type="similarity">
    <text evidence="1">Belongs to the protein kinase superfamily. CAMK Ser/Thr protein kinase family. NIM1 subfamily.</text>
</comment>
<evidence type="ECO:0000256" key="2">
    <source>
        <dbReference type="ARBA" id="ARBA00012513"/>
    </source>
</evidence>
<dbReference type="Pfam" id="PF00069">
    <property type="entry name" value="Pkinase"/>
    <property type="match status" value="1"/>
</dbReference>
<dbReference type="GO" id="GO:0004674">
    <property type="term" value="F:protein serine/threonine kinase activity"/>
    <property type="evidence" value="ECO:0007669"/>
    <property type="project" value="UniProtKB-KW"/>
</dbReference>
<keyword evidence="5 10" id="KW-0547">Nucleotide-binding</keyword>
<dbReference type="AlphaFoldDB" id="A0A8R1I0W2"/>
<dbReference type="SMART" id="SM00220">
    <property type="entry name" value="S_TKc"/>
    <property type="match status" value="1"/>
</dbReference>
<evidence type="ECO:0000313" key="13">
    <source>
        <dbReference type="EnsemblMetazoa" id="CJA13938.1"/>
    </source>
</evidence>
<dbReference type="PANTHER" id="PTHR24346">
    <property type="entry name" value="MAP/MICROTUBULE AFFINITY-REGULATING KINASE"/>
    <property type="match status" value="1"/>
</dbReference>
<sequence>MNKRKPPETGSIIKIGKESCKMLNFLGEGAFGEVWLMVPVANPDVPCAVKRIRNDADPDVLKNFRKEFLIQKRVSNENDGHENVIRVMGSKTDHEWHNLVVEYANGGELFDKIEPDVGMPPAWAQFFFRQLITGLKACHEKDVVHRDIKPENLLLTAN</sequence>
<keyword evidence="6" id="KW-0418">Kinase</keyword>
<dbReference type="Proteomes" id="UP000005237">
    <property type="component" value="Unassembled WGS sequence"/>
</dbReference>
<evidence type="ECO:0000256" key="3">
    <source>
        <dbReference type="ARBA" id="ARBA00022527"/>
    </source>
</evidence>
<name>A0A8R1I0W2_CAEJA</name>
<protein>
    <recommendedName>
        <fullName evidence="2">non-specific serine/threonine protein kinase</fullName>
        <ecNumber evidence="2">2.7.11.1</ecNumber>
    </recommendedName>
</protein>
<evidence type="ECO:0000256" key="9">
    <source>
        <dbReference type="ARBA" id="ARBA00048679"/>
    </source>
</evidence>
<evidence type="ECO:0000256" key="11">
    <source>
        <dbReference type="RuleBase" id="RU000304"/>
    </source>
</evidence>
<keyword evidence="14" id="KW-1185">Reference proteome</keyword>
<feature type="domain" description="Protein kinase" evidence="12">
    <location>
        <begin position="20"/>
        <end position="158"/>
    </location>
</feature>
<evidence type="ECO:0000256" key="5">
    <source>
        <dbReference type="ARBA" id="ARBA00022741"/>
    </source>
</evidence>
<keyword evidence="3 11" id="KW-0723">Serine/threonine-protein kinase</keyword>
<dbReference type="InterPro" id="IPR000719">
    <property type="entry name" value="Prot_kinase_dom"/>
</dbReference>
<reference evidence="14" key="1">
    <citation type="submission" date="2010-08" db="EMBL/GenBank/DDBJ databases">
        <authorList>
            <consortium name="Caenorhabditis japonica Sequencing Consortium"/>
            <person name="Wilson R.K."/>
        </authorList>
    </citation>
    <scope>NUCLEOTIDE SEQUENCE [LARGE SCALE GENOMIC DNA]</scope>
    <source>
        <strain evidence="14">DF5081</strain>
    </source>
</reference>
<evidence type="ECO:0000256" key="1">
    <source>
        <dbReference type="ARBA" id="ARBA00010791"/>
    </source>
</evidence>
<comment type="catalytic activity">
    <reaction evidence="9">
        <text>L-seryl-[protein] + ATP = O-phospho-L-seryl-[protein] + ADP + H(+)</text>
        <dbReference type="Rhea" id="RHEA:17989"/>
        <dbReference type="Rhea" id="RHEA-COMP:9863"/>
        <dbReference type="Rhea" id="RHEA-COMP:11604"/>
        <dbReference type="ChEBI" id="CHEBI:15378"/>
        <dbReference type="ChEBI" id="CHEBI:29999"/>
        <dbReference type="ChEBI" id="CHEBI:30616"/>
        <dbReference type="ChEBI" id="CHEBI:83421"/>
        <dbReference type="ChEBI" id="CHEBI:456216"/>
        <dbReference type="EC" id="2.7.11.1"/>
    </reaction>
</comment>
<dbReference type="EnsemblMetazoa" id="CJA13938.1">
    <property type="protein sequence ID" value="CJA13938.1"/>
    <property type="gene ID" value="WBGene00133142"/>
</dbReference>
<proteinExistence type="inferred from homology"/>
<dbReference type="PROSITE" id="PS00107">
    <property type="entry name" value="PROTEIN_KINASE_ATP"/>
    <property type="match status" value="1"/>
</dbReference>
<dbReference type="GO" id="GO:0005524">
    <property type="term" value="F:ATP binding"/>
    <property type="evidence" value="ECO:0007669"/>
    <property type="project" value="UniProtKB-UniRule"/>
</dbReference>
<dbReference type="EC" id="2.7.11.1" evidence="2"/>
<dbReference type="GO" id="GO:0005737">
    <property type="term" value="C:cytoplasm"/>
    <property type="evidence" value="ECO:0007669"/>
    <property type="project" value="TreeGrafter"/>
</dbReference>
<dbReference type="SUPFAM" id="SSF56112">
    <property type="entry name" value="Protein kinase-like (PK-like)"/>
    <property type="match status" value="1"/>
</dbReference>